<dbReference type="InParanoid" id="A0A165CZT0"/>
<gene>
    <name evidence="2" type="ORF">LAESUDRAFT_715983</name>
</gene>
<evidence type="ECO:0000313" key="2">
    <source>
        <dbReference type="EMBL" id="KZT03842.1"/>
    </source>
</evidence>
<organism evidence="2 3">
    <name type="scientific">Laetiporus sulphureus 93-53</name>
    <dbReference type="NCBI Taxonomy" id="1314785"/>
    <lineage>
        <taxon>Eukaryota</taxon>
        <taxon>Fungi</taxon>
        <taxon>Dikarya</taxon>
        <taxon>Basidiomycota</taxon>
        <taxon>Agaricomycotina</taxon>
        <taxon>Agaricomycetes</taxon>
        <taxon>Polyporales</taxon>
        <taxon>Laetiporus</taxon>
    </lineage>
</organism>
<protein>
    <submittedName>
        <fullName evidence="2">Uncharacterized protein</fullName>
    </submittedName>
</protein>
<name>A0A165CZT0_9APHY</name>
<feature type="region of interest" description="Disordered" evidence="1">
    <location>
        <begin position="196"/>
        <end position="217"/>
    </location>
</feature>
<sequence length="267" mass="28921">MSKTATPLSANTQKTTQPSPLLLSPSKRRCLAAIEAATRAYSTPQPTASRNPEKSPSETAVPDAPSAAEIWKWTLSKDAMAPCFAKDVMDMQDSGAKGCASRRRVFLAWPGTVSFGAPCRPAYTNRGRSTRVHAAYGSVRDPQSGRLAADKASKLSVASRNHLHALDIHPRLHTRDLTTNTFRIYLKHYMDHAPPLHGRARSRSASPYPPSSNRRAGMIGSASGFTNLLLKMQTKSSASARAREEYMPSFISSATLDGAGYAHLLLV</sequence>
<keyword evidence="3" id="KW-1185">Reference proteome</keyword>
<dbReference type="AlphaFoldDB" id="A0A165CZT0"/>
<reference evidence="2 3" key="1">
    <citation type="journal article" date="2016" name="Mol. Biol. Evol.">
        <title>Comparative Genomics of Early-Diverging Mushroom-Forming Fungi Provides Insights into the Origins of Lignocellulose Decay Capabilities.</title>
        <authorList>
            <person name="Nagy L.G."/>
            <person name="Riley R."/>
            <person name="Tritt A."/>
            <person name="Adam C."/>
            <person name="Daum C."/>
            <person name="Floudas D."/>
            <person name="Sun H."/>
            <person name="Yadav J.S."/>
            <person name="Pangilinan J."/>
            <person name="Larsson K.H."/>
            <person name="Matsuura K."/>
            <person name="Barry K."/>
            <person name="Labutti K."/>
            <person name="Kuo R."/>
            <person name="Ohm R.A."/>
            <person name="Bhattacharya S.S."/>
            <person name="Shirouzu T."/>
            <person name="Yoshinaga Y."/>
            <person name="Martin F.M."/>
            <person name="Grigoriev I.V."/>
            <person name="Hibbett D.S."/>
        </authorList>
    </citation>
    <scope>NUCLEOTIDE SEQUENCE [LARGE SCALE GENOMIC DNA]</scope>
    <source>
        <strain evidence="2 3">93-53</strain>
    </source>
</reference>
<dbReference type="RefSeq" id="XP_040761582.1">
    <property type="nucleotide sequence ID" value="XM_040907214.1"/>
</dbReference>
<proteinExistence type="predicted"/>
<dbReference type="Proteomes" id="UP000076871">
    <property type="component" value="Unassembled WGS sequence"/>
</dbReference>
<feature type="region of interest" description="Disordered" evidence="1">
    <location>
        <begin position="1"/>
        <end position="26"/>
    </location>
</feature>
<dbReference type="STRING" id="1314785.A0A165CZT0"/>
<evidence type="ECO:0000256" key="1">
    <source>
        <dbReference type="SAM" id="MobiDB-lite"/>
    </source>
</evidence>
<feature type="compositionally biased region" description="Low complexity" evidence="1">
    <location>
        <begin position="203"/>
        <end position="216"/>
    </location>
</feature>
<feature type="region of interest" description="Disordered" evidence="1">
    <location>
        <begin position="39"/>
        <end position="63"/>
    </location>
</feature>
<dbReference type="OrthoDB" id="77828at2759"/>
<feature type="compositionally biased region" description="Polar residues" evidence="1">
    <location>
        <begin position="40"/>
        <end position="50"/>
    </location>
</feature>
<accession>A0A165CZT0</accession>
<feature type="compositionally biased region" description="Polar residues" evidence="1">
    <location>
        <begin position="1"/>
        <end position="19"/>
    </location>
</feature>
<dbReference type="GeneID" id="63824243"/>
<evidence type="ECO:0000313" key="3">
    <source>
        <dbReference type="Proteomes" id="UP000076871"/>
    </source>
</evidence>
<dbReference type="EMBL" id="KV427641">
    <property type="protein sequence ID" value="KZT03842.1"/>
    <property type="molecule type" value="Genomic_DNA"/>
</dbReference>